<dbReference type="FunFam" id="1.10.150.20:FF:000002">
    <property type="entry name" value="DNA polymerase I"/>
    <property type="match status" value="1"/>
</dbReference>
<reference evidence="7" key="1">
    <citation type="submission" date="2015-04" db="EMBL/GenBank/DDBJ databases">
        <title>The genome sequence of the plant pathogenic Rhizarian Plasmodiophora brassicae reveals insights in its biotrophic life cycle and the origin of chitin synthesis.</title>
        <authorList>
            <person name="Schwelm A."/>
            <person name="Fogelqvist J."/>
            <person name="Knaust A."/>
            <person name="Julke S."/>
            <person name="Lilja T."/>
            <person name="Dhandapani V."/>
            <person name="Bonilla-Rosso G."/>
            <person name="Karlsson M."/>
            <person name="Shevchenko A."/>
            <person name="Choi S.R."/>
            <person name="Kim H.G."/>
            <person name="Park J.Y."/>
            <person name="Lim Y.P."/>
            <person name="Ludwig-Muller J."/>
            <person name="Dixelius C."/>
        </authorList>
    </citation>
    <scope>NUCLEOTIDE SEQUENCE</scope>
    <source>
        <tissue evidence="7">Potato root galls</tissue>
    </source>
</reference>
<feature type="domain" description="DNA-directed DNA polymerase family A palm" evidence="6">
    <location>
        <begin position="563"/>
        <end position="774"/>
    </location>
</feature>
<dbReference type="Gene3D" id="1.20.1060.10">
    <property type="entry name" value="Taq DNA Polymerase, Chain T, domain 4"/>
    <property type="match status" value="1"/>
</dbReference>
<dbReference type="GO" id="GO:0006261">
    <property type="term" value="P:DNA-templated DNA replication"/>
    <property type="evidence" value="ECO:0007669"/>
    <property type="project" value="InterPro"/>
</dbReference>
<organism evidence="7">
    <name type="scientific">Spongospora subterranea</name>
    <dbReference type="NCBI Taxonomy" id="70186"/>
    <lineage>
        <taxon>Eukaryota</taxon>
        <taxon>Sar</taxon>
        <taxon>Rhizaria</taxon>
        <taxon>Endomyxa</taxon>
        <taxon>Phytomyxea</taxon>
        <taxon>Plasmodiophorida</taxon>
        <taxon>Plasmodiophoridae</taxon>
        <taxon>Spongospora</taxon>
    </lineage>
</organism>
<evidence type="ECO:0000256" key="1">
    <source>
        <dbReference type="ARBA" id="ARBA00012417"/>
    </source>
</evidence>
<dbReference type="GO" id="GO:0003887">
    <property type="term" value="F:DNA-directed DNA polymerase activity"/>
    <property type="evidence" value="ECO:0007669"/>
    <property type="project" value="UniProtKB-KW"/>
</dbReference>
<dbReference type="PANTHER" id="PTHR10133">
    <property type="entry name" value="DNA POLYMERASE I"/>
    <property type="match status" value="1"/>
</dbReference>
<comment type="catalytic activity">
    <reaction evidence="5">
        <text>DNA(n) + a 2'-deoxyribonucleoside 5'-triphosphate = DNA(n+1) + diphosphate</text>
        <dbReference type="Rhea" id="RHEA:22508"/>
        <dbReference type="Rhea" id="RHEA-COMP:17339"/>
        <dbReference type="Rhea" id="RHEA-COMP:17340"/>
        <dbReference type="ChEBI" id="CHEBI:33019"/>
        <dbReference type="ChEBI" id="CHEBI:61560"/>
        <dbReference type="ChEBI" id="CHEBI:173112"/>
        <dbReference type="EC" id="2.7.7.7"/>
    </reaction>
</comment>
<evidence type="ECO:0000259" key="6">
    <source>
        <dbReference type="SMART" id="SM00482"/>
    </source>
</evidence>
<keyword evidence="4" id="KW-0239">DNA-directed DNA polymerase</keyword>
<dbReference type="InterPro" id="IPR043502">
    <property type="entry name" value="DNA/RNA_pol_sf"/>
</dbReference>
<keyword evidence="3" id="KW-0548">Nucleotidyltransferase</keyword>
<dbReference type="SMART" id="SM00482">
    <property type="entry name" value="POLAc"/>
    <property type="match status" value="1"/>
</dbReference>
<proteinExistence type="predicted"/>
<dbReference type="Gene3D" id="3.30.70.370">
    <property type="match status" value="1"/>
</dbReference>
<dbReference type="Gene3D" id="1.10.150.20">
    <property type="entry name" value="5' to 3' exonuclease, C-terminal subdomain"/>
    <property type="match status" value="1"/>
</dbReference>
<keyword evidence="2" id="KW-0808">Transferase</keyword>
<evidence type="ECO:0000256" key="2">
    <source>
        <dbReference type="ARBA" id="ARBA00022679"/>
    </source>
</evidence>
<dbReference type="EMBL" id="HACM01004465">
    <property type="protein sequence ID" value="CRZ04907.1"/>
    <property type="molecule type" value="Transcribed_RNA"/>
</dbReference>
<accession>A0A0H5QT77</accession>
<dbReference type="PROSITE" id="PS00447">
    <property type="entry name" value="DNA_POLYMERASE_A"/>
    <property type="match status" value="1"/>
</dbReference>
<evidence type="ECO:0000256" key="4">
    <source>
        <dbReference type="ARBA" id="ARBA00022932"/>
    </source>
</evidence>
<evidence type="ECO:0000256" key="3">
    <source>
        <dbReference type="ARBA" id="ARBA00022695"/>
    </source>
</evidence>
<dbReference type="InterPro" id="IPR001098">
    <property type="entry name" value="DNA-dir_DNA_pol_A_palm_dom"/>
</dbReference>
<protein>
    <recommendedName>
        <fullName evidence="1">DNA-directed DNA polymerase</fullName>
        <ecNumber evidence="1">2.7.7.7</ecNumber>
    </recommendedName>
</protein>
<dbReference type="PANTHER" id="PTHR10133:SF62">
    <property type="entry name" value="DNA POLYMERASE THETA"/>
    <property type="match status" value="1"/>
</dbReference>
<dbReference type="Pfam" id="PF00476">
    <property type="entry name" value="DNA_pol_A"/>
    <property type="match status" value="1"/>
</dbReference>
<dbReference type="InterPro" id="IPR002298">
    <property type="entry name" value="DNA_polymerase_A"/>
</dbReference>
<dbReference type="EC" id="2.7.7.7" evidence="1"/>
<evidence type="ECO:0000313" key="7">
    <source>
        <dbReference type="EMBL" id="CRZ04907.1"/>
    </source>
</evidence>
<dbReference type="AlphaFoldDB" id="A0A0H5QT77"/>
<dbReference type="InterPro" id="IPR019760">
    <property type="entry name" value="DNA-dir_DNA_pol_A_CS"/>
</dbReference>
<dbReference type="SUPFAM" id="SSF56672">
    <property type="entry name" value="DNA/RNA polymerases"/>
    <property type="match status" value="1"/>
</dbReference>
<dbReference type="GO" id="GO:0003677">
    <property type="term" value="F:DNA binding"/>
    <property type="evidence" value="ECO:0007669"/>
    <property type="project" value="InterPro"/>
</dbReference>
<sequence length="875" mass="98794">MSLIPMKDQDSPYHDNLNAVLDLILHNRQNPRACTIIHELRHRILLRSQDPEAAIDPVSVMRADTCPNLIVKQKEAQRSNPLNESISYIEKESRAKSNKTQTTFAKQSASIQVYHEEKINYGKREVDQTEDVRKTKQMKLDQACNKLQDFVAGALDRFRECNNTMQSDQNENIRSQDRVVDLFTSEATFFKLSGDTIDVINHAPETAAIFITIVLSDGSPHTQVALKKASTPAAILLLVVEEGVPVRSLYVFLHEDHKSNVLSLFYSLLETKAVKVSYDFKFIFRCFLKFSSDMHQPAYINTTFFDTKLAAWIRFPDSQPEALLFTSISSQLILADGTKKNLNSSFCNVFHPKTRFGEVQYRNCGELKMQFESLSEIIVSLDRRLLESLYIESRLSLVLATMEQDGVELNVGCLESQRSAIVQRLAVLEAKCCEIAGHDFNLASPEQVARVVFDELKLPSSITLESGRRSTAESALLELKKYHPLPGLISEHRALSKLLHTYIGPLICASLQTPGVVHTTWNQTACATGRLSSSGPNLQAIPRVNRFEMSCEFDTSECRIGNIRNAFCCSKTYRLIAADYRQMEVRVLAFLSGDVDLLNAITDVHDVYKVLAGAIFSKPIDLVSSQERSQAKTVFLAIIYGMGPAALRKELSSLTHDVCPLEKAKKMMEDLFSRFPRIQQFILKVIESCREQQFVETITGRRRYLPDIISDDDVRRRQAERQAVNTIIQGSSSDVMKYAMLSLAEELRHDNFRSRVRIRLQLHDELVISCPEACLRSLCEIVRSSMQNNTLLKRHRIPLQVSIKTGQTLGALRPYSESVSTLLPESTGLERISGATSAHSPASETDVVFVMEELSEKFNKFKHQASKSESKFNNI</sequence>
<dbReference type="GO" id="GO:0006302">
    <property type="term" value="P:double-strand break repair"/>
    <property type="evidence" value="ECO:0007669"/>
    <property type="project" value="TreeGrafter"/>
</dbReference>
<dbReference type="PRINTS" id="PR00868">
    <property type="entry name" value="DNAPOLI"/>
</dbReference>
<evidence type="ECO:0000256" key="5">
    <source>
        <dbReference type="ARBA" id="ARBA00049244"/>
    </source>
</evidence>
<name>A0A0H5QT77_9EUKA</name>